<evidence type="ECO:0000313" key="2">
    <source>
        <dbReference type="Proteomes" id="UP000283817"/>
    </source>
</evidence>
<gene>
    <name evidence="1" type="ORF">EHI47_37875</name>
</gene>
<organism evidence="1 2">
    <name type="scientific">Rhizobium leguminosarum</name>
    <dbReference type="NCBI Taxonomy" id="384"/>
    <lineage>
        <taxon>Bacteria</taxon>
        <taxon>Pseudomonadati</taxon>
        <taxon>Pseudomonadota</taxon>
        <taxon>Alphaproteobacteria</taxon>
        <taxon>Hyphomicrobiales</taxon>
        <taxon>Rhizobiaceae</taxon>
        <taxon>Rhizobium/Agrobacterium group</taxon>
        <taxon>Rhizobium</taxon>
    </lineage>
</organism>
<dbReference type="EMBL" id="SBHX01000133">
    <property type="protein sequence ID" value="RWX20963.1"/>
    <property type="molecule type" value="Genomic_DNA"/>
</dbReference>
<evidence type="ECO:0000313" key="1">
    <source>
        <dbReference type="EMBL" id="RWX20963.1"/>
    </source>
</evidence>
<sequence length="257" mass="28366">MMMLSQIPSSQKAEQKVQPLCAADFLCWSRMQAEAGQELNSILARKENERRAGDGLFFWGVGNAPSTSIGALARMKKNVPVVFSIMKSRPKVADSSPSSLLVWRRFVDLYGVERPLPPHALITSRGDSDSGTRKTKHYALMCWSQDELRIKRGIPFDHNAYRNAGPNGAPVGASQVTALLTQATKLSSEAQYEANLEATLSGSYWVRLVDPVRLTKKRAAIYADTSCNASSEWLDMVRELRAGDGVEGQPDFQPSLF</sequence>
<reference evidence="1 2" key="1">
    <citation type="submission" date="2019-01" db="EMBL/GenBank/DDBJ databases">
        <title>RHIZO-ID as a novel technology for direct rhizobia identification.</title>
        <authorList>
            <person name="De Meyer S.E."/>
        </authorList>
    </citation>
    <scope>NUCLEOTIDE SEQUENCE [LARGE SCALE GENOMIC DNA]</scope>
    <source>
        <strain evidence="1 2">WSM448</strain>
    </source>
</reference>
<proteinExistence type="predicted"/>
<protein>
    <submittedName>
        <fullName evidence="1">Uncharacterized protein</fullName>
    </submittedName>
</protein>
<comment type="caution">
    <text evidence="1">The sequence shown here is derived from an EMBL/GenBank/DDBJ whole genome shotgun (WGS) entry which is preliminary data.</text>
</comment>
<name>A0A444HHW6_RHILE</name>
<dbReference type="AlphaFoldDB" id="A0A444HHW6"/>
<accession>A0A444HHW6</accession>
<dbReference type="Proteomes" id="UP000283817">
    <property type="component" value="Unassembled WGS sequence"/>
</dbReference>